<name>A0A5C3Q2E2_9AGAR</name>
<gene>
    <name evidence="1" type="ORF">BDV98DRAFT_494743</name>
</gene>
<reference evidence="1 2" key="1">
    <citation type="journal article" date="2019" name="Nat. Ecol. Evol.">
        <title>Megaphylogeny resolves global patterns of mushroom evolution.</title>
        <authorList>
            <person name="Varga T."/>
            <person name="Krizsan K."/>
            <person name="Foldi C."/>
            <person name="Dima B."/>
            <person name="Sanchez-Garcia M."/>
            <person name="Sanchez-Ramirez S."/>
            <person name="Szollosi G.J."/>
            <person name="Szarkandi J.G."/>
            <person name="Papp V."/>
            <person name="Albert L."/>
            <person name="Andreopoulos W."/>
            <person name="Angelini C."/>
            <person name="Antonin V."/>
            <person name="Barry K.W."/>
            <person name="Bougher N.L."/>
            <person name="Buchanan P."/>
            <person name="Buyck B."/>
            <person name="Bense V."/>
            <person name="Catcheside P."/>
            <person name="Chovatia M."/>
            <person name="Cooper J."/>
            <person name="Damon W."/>
            <person name="Desjardin D."/>
            <person name="Finy P."/>
            <person name="Geml J."/>
            <person name="Haridas S."/>
            <person name="Hughes K."/>
            <person name="Justo A."/>
            <person name="Karasinski D."/>
            <person name="Kautmanova I."/>
            <person name="Kiss B."/>
            <person name="Kocsube S."/>
            <person name="Kotiranta H."/>
            <person name="LaButti K.M."/>
            <person name="Lechner B.E."/>
            <person name="Liimatainen K."/>
            <person name="Lipzen A."/>
            <person name="Lukacs Z."/>
            <person name="Mihaltcheva S."/>
            <person name="Morgado L.N."/>
            <person name="Niskanen T."/>
            <person name="Noordeloos M.E."/>
            <person name="Ohm R.A."/>
            <person name="Ortiz-Santana B."/>
            <person name="Ovrebo C."/>
            <person name="Racz N."/>
            <person name="Riley R."/>
            <person name="Savchenko A."/>
            <person name="Shiryaev A."/>
            <person name="Soop K."/>
            <person name="Spirin V."/>
            <person name="Szebenyi C."/>
            <person name="Tomsovsky M."/>
            <person name="Tulloss R.E."/>
            <person name="Uehling J."/>
            <person name="Grigoriev I.V."/>
            <person name="Vagvolgyi C."/>
            <person name="Papp T."/>
            <person name="Martin F.M."/>
            <person name="Miettinen O."/>
            <person name="Hibbett D.S."/>
            <person name="Nagy L.G."/>
        </authorList>
    </citation>
    <scope>NUCLEOTIDE SEQUENCE [LARGE SCALE GENOMIC DNA]</scope>
    <source>
        <strain evidence="1 2">CBS 309.79</strain>
    </source>
</reference>
<evidence type="ECO:0000313" key="1">
    <source>
        <dbReference type="EMBL" id="TFK95307.1"/>
    </source>
</evidence>
<dbReference type="OrthoDB" id="2506088at2759"/>
<dbReference type="STRING" id="1884261.A0A5C3Q2E2"/>
<dbReference type="AlphaFoldDB" id="A0A5C3Q2E2"/>
<accession>A0A5C3Q2E2</accession>
<keyword evidence="2" id="KW-1185">Reference proteome</keyword>
<feature type="non-terminal residue" evidence="1">
    <location>
        <position position="1"/>
    </location>
</feature>
<proteinExistence type="predicted"/>
<protein>
    <submittedName>
        <fullName evidence="1">Uncharacterized protein</fullName>
    </submittedName>
</protein>
<organism evidence="1 2">
    <name type="scientific">Pterulicium gracile</name>
    <dbReference type="NCBI Taxonomy" id="1884261"/>
    <lineage>
        <taxon>Eukaryota</taxon>
        <taxon>Fungi</taxon>
        <taxon>Dikarya</taxon>
        <taxon>Basidiomycota</taxon>
        <taxon>Agaricomycotina</taxon>
        <taxon>Agaricomycetes</taxon>
        <taxon>Agaricomycetidae</taxon>
        <taxon>Agaricales</taxon>
        <taxon>Pleurotineae</taxon>
        <taxon>Pterulaceae</taxon>
        <taxon>Pterulicium</taxon>
    </lineage>
</organism>
<dbReference type="Proteomes" id="UP000305067">
    <property type="component" value="Unassembled WGS sequence"/>
</dbReference>
<feature type="non-terminal residue" evidence="1">
    <location>
        <position position="76"/>
    </location>
</feature>
<sequence>ISKPKFHFLLHLPLYICQFGLSIIFSTKRYELFNHVFRLSCIFSNCQSPSCDSCLMFNWSNLMKHIATGGYTYSHI</sequence>
<evidence type="ECO:0000313" key="2">
    <source>
        <dbReference type="Proteomes" id="UP000305067"/>
    </source>
</evidence>
<dbReference type="EMBL" id="ML178893">
    <property type="protein sequence ID" value="TFK95307.1"/>
    <property type="molecule type" value="Genomic_DNA"/>
</dbReference>